<protein>
    <submittedName>
        <fullName evidence="1">Uncharacterized protein</fullName>
    </submittedName>
</protein>
<keyword evidence="2" id="KW-1185">Reference proteome</keyword>
<reference evidence="1 2" key="1">
    <citation type="submission" date="2014-04" db="EMBL/GenBank/DDBJ databases">
        <title>Evolutionary Origins and Diversification of the Mycorrhizal Mutualists.</title>
        <authorList>
            <consortium name="DOE Joint Genome Institute"/>
            <consortium name="Mycorrhizal Genomics Consortium"/>
            <person name="Kohler A."/>
            <person name="Kuo A."/>
            <person name="Nagy L.G."/>
            <person name="Floudas D."/>
            <person name="Copeland A."/>
            <person name="Barry K.W."/>
            <person name="Cichocki N."/>
            <person name="Veneault-Fourrey C."/>
            <person name="LaButti K."/>
            <person name="Lindquist E.A."/>
            <person name="Lipzen A."/>
            <person name="Lundell T."/>
            <person name="Morin E."/>
            <person name="Murat C."/>
            <person name="Riley R."/>
            <person name="Ohm R."/>
            <person name="Sun H."/>
            <person name="Tunlid A."/>
            <person name="Henrissat B."/>
            <person name="Grigoriev I.V."/>
            <person name="Hibbett D.S."/>
            <person name="Martin F."/>
        </authorList>
    </citation>
    <scope>NUCLEOTIDE SEQUENCE [LARGE SCALE GENOMIC DNA]</scope>
    <source>
        <strain evidence="1 2">FD-317 M1</strain>
    </source>
</reference>
<dbReference type="OrthoDB" id="3270804at2759"/>
<name>A0A0D0B0R1_9AGAR</name>
<dbReference type="EMBL" id="KN834796">
    <property type="protein sequence ID" value="KIK56655.1"/>
    <property type="molecule type" value="Genomic_DNA"/>
</dbReference>
<dbReference type="HOGENOM" id="CLU_959946_0_0_1"/>
<dbReference type="AlphaFoldDB" id="A0A0D0B0R1"/>
<evidence type="ECO:0000313" key="1">
    <source>
        <dbReference type="EMBL" id="KIK56655.1"/>
    </source>
</evidence>
<organism evidence="1 2">
    <name type="scientific">Collybiopsis luxurians FD-317 M1</name>
    <dbReference type="NCBI Taxonomy" id="944289"/>
    <lineage>
        <taxon>Eukaryota</taxon>
        <taxon>Fungi</taxon>
        <taxon>Dikarya</taxon>
        <taxon>Basidiomycota</taxon>
        <taxon>Agaricomycotina</taxon>
        <taxon>Agaricomycetes</taxon>
        <taxon>Agaricomycetidae</taxon>
        <taxon>Agaricales</taxon>
        <taxon>Marasmiineae</taxon>
        <taxon>Omphalotaceae</taxon>
        <taxon>Collybiopsis</taxon>
        <taxon>Collybiopsis luxurians</taxon>
    </lineage>
</organism>
<evidence type="ECO:0000313" key="2">
    <source>
        <dbReference type="Proteomes" id="UP000053593"/>
    </source>
</evidence>
<accession>A0A0D0B0R1</accession>
<proteinExistence type="predicted"/>
<sequence>MTLSSGSVIRLSVSEVSSMISNLQSVQNVLISAATSEKENCEAWVPPSTPNQDPGEIYNRCVQVQIPAAIGEEQEVAQGVWDSTQNFQWGKMLNQHPDSIAGSISSLDTDGQSEVTDPSTIAFTVSSSSLDSMLVSPPTPPPPPPPTPVNAATHNVSRWSLAHMLVYKVKGGIMQLFGSYSEASGEFELSKDLGLFLLYAAFNPTIQQAFSVHMIKSENFLAARTEGSMRLRIMEPEEAAAYLIKLRLRPAPPHDWWWITSQNFPKNLAASIKFKVRQNLQGKEAQEPLL</sequence>
<dbReference type="Proteomes" id="UP000053593">
    <property type="component" value="Unassembled WGS sequence"/>
</dbReference>
<gene>
    <name evidence="1" type="ORF">GYMLUDRAFT_247687</name>
</gene>